<dbReference type="RefSeq" id="WP_091181167.1">
    <property type="nucleotide sequence ID" value="NZ_FOFA01000005.1"/>
</dbReference>
<dbReference type="STRING" id="1036181.SAMN05421756_105136"/>
<dbReference type="Proteomes" id="UP000198504">
    <property type="component" value="Unassembled WGS sequence"/>
</dbReference>
<dbReference type="AlphaFoldDB" id="A0A1H9I906"/>
<reference evidence="3" key="1">
    <citation type="submission" date="2016-10" db="EMBL/GenBank/DDBJ databases">
        <authorList>
            <person name="Varghese N."/>
            <person name="Submissions S."/>
        </authorList>
    </citation>
    <scope>NUCLEOTIDE SEQUENCE [LARGE SCALE GENOMIC DNA]</scope>
    <source>
        <strain evidence="3">CGMCC 4.6856</strain>
    </source>
</reference>
<protein>
    <submittedName>
        <fullName evidence="2">Acetyltransferase (GNAT) family protein</fullName>
    </submittedName>
</protein>
<dbReference type="OrthoDB" id="3381976at2"/>
<dbReference type="Pfam" id="PF00583">
    <property type="entry name" value="Acetyltransf_1"/>
    <property type="match status" value="1"/>
</dbReference>
<dbReference type="SUPFAM" id="SSF55729">
    <property type="entry name" value="Acyl-CoA N-acyltransferases (Nat)"/>
    <property type="match status" value="1"/>
</dbReference>
<gene>
    <name evidence="2" type="ORF">SAMN05421756_105136</name>
</gene>
<dbReference type="PROSITE" id="PS51186">
    <property type="entry name" value="GNAT"/>
    <property type="match status" value="1"/>
</dbReference>
<feature type="domain" description="N-acetyltransferase" evidence="1">
    <location>
        <begin position="104"/>
        <end position="256"/>
    </location>
</feature>
<dbReference type="InterPro" id="IPR000182">
    <property type="entry name" value="GNAT_dom"/>
</dbReference>
<organism evidence="2 3">
    <name type="scientific">Microlunatus flavus</name>
    <dbReference type="NCBI Taxonomy" id="1036181"/>
    <lineage>
        <taxon>Bacteria</taxon>
        <taxon>Bacillati</taxon>
        <taxon>Actinomycetota</taxon>
        <taxon>Actinomycetes</taxon>
        <taxon>Propionibacteriales</taxon>
        <taxon>Propionibacteriaceae</taxon>
        <taxon>Microlunatus</taxon>
    </lineage>
</organism>
<dbReference type="GO" id="GO:0016747">
    <property type="term" value="F:acyltransferase activity, transferring groups other than amino-acyl groups"/>
    <property type="evidence" value="ECO:0007669"/>
    <property type="project" value="InterPro"/>
</dbReference>
<proteinExistence type="predicted"/>
<sequence length="256" mass="27586">MSSTPEARSLVLREDGEPVAEAELGGDLPVLHVERLWVGPGRLDVLGTLAGWVRDHAAGSGATVLELEVPVDDPVRTALADGTRLLGERMTKPLTAEPQIRPGFAWRVMTPEELGPWQERSVAVYAQDGLDGFGGDLELALADAREDFARLLPDGLGTADTSLGVLEADGVPVGHLWVRHHRAPGMSYVYDVEVDEVHRGRGHGRSAMLVAERLAREAGDEVLGLHVFGWNVVARSLYRSLGYTLVSSTHDLLAPA</sequence>
<evidence type="ECO:0000313" key="3">
    <source>
        <dbReference type="Proteomes" id="UP000198504"/>
    </source>
</evidence>
<keyword evidence="3" id="KW-1185">Reference proteome</keyword>
<dbReference type="CDD" id="cd04301">
    <property type="entry name" value="NAT_SF"/>
    <property type="match status" value="1"/>
</dbReference>
<accession>A0A1H9I906</accession>
<dbReference type="EMBL" id="FOFA01000005">
    <property type="protein sequence ID" value="SEQ71026.1"/>
    <property type="molecule type" value="Genomic_DNA"/>
</dbReference>
<dbReference type="InterPro" id="IPR016181">
    <property type="entry name" value="Acyl_CoA_acyltransferase"/>
</dbReference>
<name>A0A1H9I906_9ACTN</name>
<evidence type="ECO:0000259" key="1">
    <source>
        <dbReference type="PROSITE" id="PS51186"/>
    </source>
</evidence>
<keyword evidence="2" id="KW-0808">Transferase</keyword>
<dbReference type="Gene3D" id="3.40.630.30">
    <property type="match status" value="1"/>
</dbReference>
<evidence type="ECO:0000313" key="2">
    <source>
        <dbReference type="EMBL" id="SEQ71026.1"/>
    </source>
</evidence>